<evidence type="ECO:0008006" key="4">
    <source>
        <dbReference type="Google" id="ProtNLM"/>
    </source>
</evidence>
<accession>N1R2H8</accession>
<sequence>MAEAVTAGANLLLSGLPDEIVIWEILVRLDPKSLLRCRAVRRAWRRVTTARDFLLAHHACQPALPIATGDNDGGGRIYRSILTFDHRAADAQLQHVTRLDNAYSHLEASCDGLILIGSVDRTGPYRSICNPATRQCARLPMLSDFFVLGMYWHHPTGEYRILYYHENEDVDGDDACYIVALGSVQTPRNIMWQPEAQVVFYHGGEAVLLRSSLHWPLEQHEIGSNNIMVFDTTTESFRVMHAPVAPVIPFYNCLFEMDGMLGMYGSDDAKTTINIWVLPDYESEVWTLKCKIELPVTEIKAMCGKYEHSRYVVFVSVNGELLVLAKFAEWLLQVDMDGKLVATFHRKEVVPTEFKLKQTLIPHPFFPTQDGNAVNAPSLI</sequence>
<dbReference type="InterPro" id="IPR013187">
    <property type="entry name" value="F-box-assoc_dom_typ3"/>
</dbReference>
<dbReference type="Pfam" id="PF08268">
    <property type="entry name" value="FBA_3"/>
    <property type="match status" value="1"/>
</dbReference>
<evidence type="ECO:0000259" key="2">
    <source>
        <dbReference type="Pfam" id="PF12937"/>
    </source>
</evidence>
<organism evidence="3">
    <name type="scientific">Aegilops tauschii</name>
    <name type="common">Tausch's goatgrass</name>
    <name type="synonym">Aegilops squarrosa</name>
    <dbReference type="NCBI Taxonomy" id="37682"/>
    <lineage>
        <taxon>Eukaryota</taxon>
        <taxon>Viridiplantae</taxon>
        <taxon>Streptophyta</taxon>
        <taxon>Embryophyta</taxon>
        <taxon>Tracheophyta</taxon>
        <taxon>Spermatophyta</taxon>
        <taxon>Magnoliopsida</taxon>
        <taxon>Liliopsida</taxon>
        <taxon>Poales</taxon>
        <taxon>Poaceae</taxon>
        <taxon>BOP clade</taxon>
        <taxon>Pooideae</taxon>
        <taxon>Triticodae</taxon>
        <taxon>Triticeae</taxon>
        <taxon>Triticinae</taxon>
        <taxon>Aegilops</taxon>
    </lineage>
</organism>
<dbReference type="Pfam" id="PF12937">
    <property type="entry name" value="F-box-like"/>
    <property type="match status" value="1"/>
</dbReference>
<reference evidence="3" key="1">
    <citation type="submission" date="2015-06" db="UniProtKB">
        <authorList>
            <consortium name="EnsemblPlants"/>
        </authorList>
    </citation>
    <scope>IDENTIFICATION</scope>
</reference>
<evidence type="ECO:0000313" key="3">
    <source>
        <dbReference type="EnsemblPlants" id="EMT19625"/>
    </source>
</evidence>
<name>N1R2H8_AEGTA</name>
<evidence type="ECO:0000259" key="1">
    <source>
        <dbReference type="Pfam" id="PF08268"/>
    </source>
</evidence>
<dbReference type="PANTHER" id="PTHR31672:SF2">
    <property type="entry name" value="F-BOX DOMAIN-CONTAINING PROTEIN"/>
    <property type="match status" value="1"/>
</dbReference>
<feature type="domain" description="F-box" evidence="2">
    <location>
        <begin position="14"/>
        <end position="49"/>
    </location>
</feature>
<dbReference type="InterPro" id="IPR017451">
    <property type="entry name" value="F-box-assoc_interact_dom"/>
</dbReference>
<dbReference type="AlphaFoldDB" id="N1R2H8"/>
<feature type="domain" description="F-box associated beta-propeller type 3" evidence="1">
    <location>
        <begin position="100"/>
        <end position="323"/>
    </location>
</feature>
<dbReference type="EnsemblPlants" id="EMT19625">
    <property type="protein sequence ID" value="EMT19625"/>
    <property type="gene ID" value="F775_19562"/>
</dbReference>
<dbReference type="InterPro" id="IPR036047">
    <property type="entry name" value="F-box-like_dom_sf"/>
</dbReference>
<dbReference type="SUPFAM" id="SSF81383">
    <property type="entry name" value="F-box domain"/>
    <property type="match status" value="1"/>
</dbReference>
<protein>
    <recommendedName>
        <fullName evidence="4">F-box domain-containing protein</fullName>
    </recommendedName>
</protein>
<dbReference type="InterPro" id="IPR050796">
    <property type="entry name" value="SCF_F-box_component"/>
</dbReference>
<dbReference type="Gene3D" id="1.20.1280.50">
    <property type="match status" value="1"/>
</dbReference>
<dbReference type="NCBIfam" id="TIGR01640">
    <property type="entry name" value="F_box_assoc_1"/>
    <property type="match status" value="1"/>
</dbReference>
<proteinExistence type="predicted"/>
<dbReference type="PANTHER" id="PTHR31672">
    <property type="entry name" value="BNACNNG10540D PROTEIN"/>
    <property type="match status" value="1"/>
</dbReference>
<dbReference type="InterPro" id="IPR001810">
    <property type="entry name" value="F-box_dom"/>
</dbReference>